<keyword evidence="1" id="KW-1133">Transmembrane helix</keyword>
<feature type="transmembrane region" description="Helical" evidence="1">
    <location>
        <begin position="197"/>
        <end position="215"/>
    </location>
</feature>
<evidence type="ECO:0000313" key="2">
    <source>
        <dbReference type="EMBL" id="MBS4102127.1"/>
    </source>
</evidence>
<organism evidence="3 4">
    <name type="scientific">Tsukamurella paurometabola</name>
    <name type="common">Corynebacterium paurometabolum</name>
    <dbReference type="NCBI Taxonomy" id="2061"/>
    <lineage>
        <taxon>Bacteria</taxon>
        <taxon>Bacillati</taxon>
        <taxon>Actinomycetota</taxon>
        <taxon>Actinomycetes</taxon>
        <taxon>Mycobacteriales</taxon>
        <taxon>Tsukamurellaceae</taxon>
        <taxon>Tsukamurella</taxon>
    </lineage>
</organism>
<dbReference type="EMBL" id="JAGXOE010000028">
    <property type="protein sequence ID" value="MBS4102127.1"/>
    <property type="molecule type" value="Genomic_DNA"/>
</dbReference>
<dbReference type="Proteomes" id="UP000676853">
    <property type="component" value="Unassembled WGS sequence"/>
</dbReference>
<dbReference type="OrthoDB" id="1550598at2"/>
<dbReference type="PIRSF" id="PIRSF009141">
    <property type="entry name" value="UCP009141"/>
    <property type="match status" value="1"/>
</dbReference>
<proteinExistence type="predicted"/>
<dbReference type="AlphaFoldDB" id="A0A3P8K2G7"/>
<reference evidence="2 5" key="2">
    <citation type="submission" date="2021-04" db="EMBL/GenBank/DDBJ databases">
        <title>Whole genome sequence analysis of a thiophenic sulfur metabolizing bacteria.</title>
        <authorList>
            <person name="Akhtar N."/>
            <person name="Akram J."/>
            <person name="Aslam A."/>
        </authorList>
    </citation>
    <scope>NUCLEOTIDE SEQUENCE [LARGE SCALE GENOMIC DNA]</scope>
    <source>
        <strain evidence="2 5">3OW</strain>
    </source>
</reference>
<evidence type="ECO:0000313" key="4">
    <source>
        <dbReference type="Proteomes" id="UP000271626"/>
    </source>
</evidence>
<feature type="transmembrane region" description="Helical" evidence="1">
    <location>
        <begin position="21"/>
        <end position="47"/>
    </location>
</feature>
<protein>
    <submittedName>
        <fullName evidence="2">DUF817 domain-containing protein</fullName>
    </submittedName>
    <submittedName>
        <fullName evidence="3">Uncharacterized integral membrane protein</fullName>
    </submittedName>
</protein>
<gene>
    <name evidence="2" type="ORF">KFZ73_12875</name>
    <name evidence="3" type="ORF">NCTC10741_02772</name>
</gene>
<dbReference type="InterPro" id="IPR008535">
    <property type="entry name" value="DUF817"/>
</dbReference>
<dbReference type="Pfam" id="PF05675">
    <property type="entry name" value="DUF817"/>
    <property type="match status" value="1"/>
</dbReference>
<feature type="transmembrane region" description="Helical" evidence="1">
    <location>
        <begin position="173"/>
        <end position="190"/>
    </location>
</feature>
<feature type="transmembrane region" description="Helical" evidence="1">
    <location>
        <begin position="53"/>
        <end position="73"/>
    </location>
</feature>
<keyword evidence="1" id="KW-0472">Membrane</keyword>
<feature type="transmembrane region" description="Helical" evidence="1">
    <location>
        <begin position="80"/>
        <end position="97"/>
    </location>
</feature>
<evidence type="ECO:0000313" key="5">
    <source>
        <dbReference type="Proteomes" id="UP000676853"/>
    </source>
</evidence>
<evidence type="ECO:0000313" key="3">
    <source>
        <dbReference type="EMBL" id="VDR39629.1"/>
    </source>
</evidence>
<feature type="transmembrane region" description="Helical" evidence="1">
    <location>
        <begin position="242"/>
        <end position="259"/>
    </location>
</feature>
<reference evidence="3 4" key="1">
    <citation type="submission" date="2018-12" db="EMBL/GenBank/DDBJ databases">
        <authorList>
            <consortium name="Pathogen Informatics"/>
        </authorList>
    </citation>
    <scope>NUCLEOTIDE SEQUENCE [LARGE SCALE GENOMIC DNA]</scope>
    <source>
        <strain evidence="3 4">NCTC10741</strain>
    </source>
</reference>
<keyword evidence="1" id="KW-0812">Transmembrane</keyword>
<accession>A0A3P8K2G7</accession>
<dbReference type="EMBL" id="LR131273">
    <property type="protein sequence ID" value="VDR39629.1"/>
    <property type="molecule type" value="Genomic_DNA"/>
</dbReference>
<dbReference type="Proteomes" id="UP000271626">
    <property type="component" value="Chromosome"/>
</dbReference>
<dbReference type="RefSeq" id="WP_126196701.1">
    <property type="nucleotide sequence ID" value="NZ_CP085954.1"/>
</dbReference>
<sequence length="279" mass="30890">MSTARLPLTRARGFVGQMLRFAGIELQCCAFAIAVFAGLAGSAVVWSRWDPPLARYDALLLYVIVVQVVFVATKRESWRELGVVCAFHMAGLALEVFKVAVGSWEYPDAAVTKVWGVPLYAGFMYAAVGSYVCQAFRRFDLTVSRYRTGAVLALAVAAYANFFTHHYLPDLRVVIALGFLVVTARSRVWFTVGTERYWMPLPLSFVLIGFFLWIAENMATFLGAWRYPDQGDVWRMVHAGKFGSWVLLVSLSFVLVSLLDRRAAAGTSSAAATTERAAL</sequence>
<evidence type="ECO:0000256" key="1">
    <source>
        <dbReference type="SAM" id="Phobius"/>
    </source>
</evidence>
<name>A0A3P8K2G7_TSUPA</name>
<feature type="transmembrane region" description="Helical" evidence="1">
    <location>
        <begin position="117"/>
        <end position="136"/>
    </location>
</feature>
<feature type="transmembrane region" description="Helical" evidence="1">
    <location>
        <begin position="148"/>
        <end position="167"/>
    </location>
</feature>
<keyword evidence="5" id="KW-1185">Reference proteome</keyword>